<dbReference type="PANTHER" id="PTHR34823">
    <property type="entry name" value="GLCNAC-BINDING PROTEIN A"/>
    <property type="match status" value="1"/>
</dbReference>
<dbReference type="InterPro" id="IPR014756">
    <property type="entry name" value="Ig_E-set"/>
</dbReference>
<dbReference type="PANTHER" id="PTHR34823:SF1">
    <property type="entry name" value="CHITIN-BINDING TYPE-4 DOMAIN-CONTAINING PROTEIN"/>
    <property type="match status" value="1"/>
</dbReference>
<dbReference type="CDD" id="cd21177">
    <property type="entry name" value="LPMO_AA10"/>
    <property type="match status" value="1"/>
</dbReference>
<dbReference type="InterPro" id="IPR051024">
    <property type="entry name" value="GlcNAc_Chitin_IntDeg"/>
</dbReference>
<dbReference type="GO" id="GO:0004497">
    <property type="term" value="F:monooxygenase activity"/>
    <property type="evidence" value="ECO:0007669"/>
    <property type="project" value="UniProtKB-KW"/>
</dbReference>
<sequence length="483" mass="52567">MQLKKSITTTFVLSQIATALLAMAPITASAHGSMIDPPSRNYNCNANDSVEYPRTIGCQNAVKYGGKPMLYNWMGVAQMGANSNHQKVVPNGRLCAGGDASWAKGLDIPPKDTKWAATSIKPAADGTATFKYQQTAPHATKYFKTYISKDSYDGSRALHWEDLVQIGDSGAKPGERMTELKVKIPSGMTGPRVIYNVWQRSDSAEAFYSCSDVEIVAANIQWKPIRAVPGHLVEPGTKITLRVFDMARGADKESHSITVTSAQAQPEEWLYALAQKVNSKSQIVNMGKLVGNKVEPQRSSTENTLYGNGQEYDFAVDMETPEPPPPGGGDVPIAKIMGASEAKAGERVTLSTASSTGKNLKTQWKYSNSLAVTPIDELLIFVAPELKQDQRFTFEAIVSNDKGKDTAKHTVLIKAKDNNGGGNNGNSSTWNKTIEYKQACTKVSHNGKVWLNGWWTTGIEPGSEGAWGVWRQEGSKEMHAQCK</sequence>
<proteinExistence type="predicted"/>
<feature type="domain" description="N-acetylglucosamine binding protein A" evidence="6">
    <location>
        <begin position="229"/>
        <end position="318"/>
    </location>
</feature>
<dbReference type="InterPro" id="IPR041029">
    <property type="entry name" value="GbpA_2"/>
</dbReference>
<gene>
    <name evidence="7" type="ORF">J1C50_10030</name>
</gene>
<comment type="caution">
    <text evidence="7">The sequence shown here is derived from an EMBL/GenBank/DDBJ whole genome shotgun (WGS) entry which is preliminary data.</text>
</comment>
<evidence type="ECO:0000256" key="1">
    <source>
        <dbReference type="ARBA" id="ARBA00022525"/>
    </source>
</evidence>
<name>A0ABS3GLE1_9NEIS</name>
<evidence type="ECO:0000256" key="2">
    <source>
        <dbReference type="ARBA" id="ARBA00022669"/>
    </source>
</evidence>
<dbReference type="Proteomes" id="UP000664349">
    <property type="component" value="Unassembled WGS sequence"/>
</dbReference>
<evidence type="ECO:0000259" key="6">
    <source>
        <dbReference type="Pfam" id="PF18416"/>
    </source>
</evidence>
<dbReference type="SUPFAM" id="SSF81296">
    <property type="entry name" value="E set domains"/>
    <property type="match status" value="1"/>
</dbReference>
<accession>A0ABS3GLE1</accession>
<evidence type="ECO:0000256" key="4">
    <source>
        <dbReference type="SAM" id="SignalP"/>
    </source>
</evidence>
<keyword evidence="7" id="KW-0560">Oxidoreductase</keyword>
<feature type="chain" id="PRO_5045127479" evidence="4">
    <location>
        <begin position="31"/>
        <end position="483"/>
    </location>
</feature>
<feature type="signal peptide" evidence="4">
    <location>
        <begin position="1"/>
        <end position="30"/>
    </location>
</feature>
<evidence type="ECO:0000256" key="3">
    <source>
        <dbReference type="ARBA" id="ARBA00022729"/>
    </source>
</evidence>
<dbReference type="InterPro" id="IPR004302">
    <property type="entry name" value="Cellulose/chitin-bd_N"/>
</dbReference>
<keyword evidence="7" id="KW-0503">Monooxygenase</keyword>
<evidence type="ECO:0000313" key="8">
    <source>
        <dbReference type="Proteomes" id="UP000664349"/>
    </source>
</evidence>
<dbReference type="CDD" id="cd12215">
    <property type="entry name" value="ChiC_BD"/>
    <property type="match status" value="1"/>
</dbReference>
<keyword evidence="8" id="KW-1185">Reference proteome</keyword>
<feature type="domain" description="Chitin-binding type-4" evidence="5">
    <location>
        <begin position="31"/>
        <end position="213"/>
    </location>
</feature>
<evidence type="ECO:0000259" key="5">
    <source>
        <dbReference type="Pfam" id="PF03067"/>
    </source>
</evidence>
<keyword evidence="3 4" id="KW-0732">Signal</keyword>
<reference evidence="7 8" key="1">
    <citation type="submission" date="2021-03" db="EMBL/GenBank/DDBJ databases">
        <title>First Case of infection caused by Chromobacterium haemolyticum derived from water in China.</title>
        <authorList>
            <person name="Chen J."/>
            <person name="Liu C."/>
        </authorList>
    </citation>
    <scope>NUCLEOTIDE SEQUENCE [LARGE SCALE GENOMIC DNA]</scope>
    <source>
        <strain evidence="7 8">WJ-5</strain>
    </source>
</reference>
<evidence type="ECO:0000313" key="7">
    <source>
        <dbReference type="EMBL" id="MBO0415855.1"/>
    </source>
</evidence>
<dbReference type="InterPro" id="IPR036573">
    <property type="entry name" value="CBM_sf_5/12"/>
</dbReference>
<keyword evidence="1" id="KW-0964">Secreted</keyword>
<keyword evidence="2" id="KW-0147">Chitin-binding</keyword>
<dbReference type="EMBL" id="JAFLRD010000007">
    <property type="protein sequence ID" value="MBO0415855.1"/>
    <property type="molecule type" value="Genomic_DNA"/>
</dbReference>
<dbReference type="Gene3D" id="3.30.70.2150">
    <property type="match status" value="1"/>
</dbReference>
<dbReference type="Gene3D" id="2.70.50.50">
    <property type="entry name" value="chitin-binding protein cbp21"/>
    <property type="match status" value="1"/>
</dbReference>
<dbReference type="Pfam" id="PF18416">
    <property type="entry name" value="GbpA_2"/>
    <property type="match status" value="1"/>
</dbReference>
<dbReference type="SUPFAM" id="SSF51055">
    <property type="entry name" value="Carbohydrate binding domain"/>
    <property type="match status" value="1"/>
</dbReference>
<dbReference type="Gene3D" id="2.10.10.20">
    <property type="entry name" value="Carbohydrate-binding module superfamily 5/12"/>
    <property type="match status" value="1"/>
</dbReference>
<dbReference type="Pfam" id="PF03067">
    <property type="entry name" value="LPMO_10"/>
    <property type="match status" value="1"/>
</dbReference>
<protein>
    <submittedName>
        <fullName evidence="7">Lytic polysaccharide monooxygenase</fullName>
    </submittedName>
</protein>
<dbReference type="RefSeq" id="WP_081950342.1">
    <property type="nucleotide sequence ID" value="NZ_JAEILV010000006.1"/>
</dbReference>
<organism evidence="7 8">
    <name type="scientific">Chromobacterium haemolyticum</name>
    <dbReference type="NCBI Taxonomy" id="394935"/>
    <lineage>
        <taxon>Bacteria</taxon>
        <taxon>Pseudomonadati</taxon>
        <taxon>Pseudomonadota</taxon>
        <taxon>Betaproteobacteria</taxon>
        <taxon>Neisseriales</taxon>
        <taxon>Chromobacteriaceae</taxon>
        <taxon>Chromobacterium</taxon>
    </lineage>
</organism>